<feature type="compositionally biased region" description="Low complexity" evidence="3">
    <location>
        <begin position="100"/>
        <end position="116"/>
    </location>
</feature>
<dbReference type="PROSITE" id="PS51782">
    <property type="entry name" value="LYSM"/>
    <property type="match status" value="2"/>
</dbReference>
<feature type="chain" id="PRO_5004548272" evidence="4">
    <location>
        <begin position="20"/>
        <end position="351"/>
    </location>
</feature>
<feature type="region of interest" description="Disordered" evidence="3">
    <location>
        <begin position="100"/>
        <end position="168"/>
    </location>
</feature>
<keyword evidence="2" id="KW-0843">Virulence</keyword>
<keyword evidence="1" id="KW-0147">Chitin-binding</keyword>
<evidence type="ECO:0000259" key="5">
    <source>
        <dbReference type="PROSITE" id="PS51782"/>
    </source>
</evidence>
<evidence type="ECO:0000256" key="4">
    <source>
        <dbReference type="SAM" id="SignalP"/>
    </source>
</evidence>
<accession>S8B281</accession>
<feature type="signal peptide" evidence="4">
    <location>
        <begin position="1"/>
        <end position="19"/>
    </location>
</feature>
<dbReference type="InterPro" id="IPR036779">
    <property type="entry name" value="LysM_dom_sf"/>
</dbReference>
<dbReference type="STRING" id="933388.S8B281"/>
<dbReference type="SMART" id="SM00257">
    <property type="entry name" value="LysM"/>
    <property type="match status" value="2"/>
</dbReference>
<organism evidence="6 7">
    <name type="scientific">Penicillium oxalicum (strain 114-2 / CGMCC 5302)</name>
    <name type="common">Penicillium decumbens</name>
    <dbReference type="NCBI Taxonomy" id="933388"/>
    <lineage>
        <taxon>Eukaryota</taxon>
        <taxon>Fungi</taxon>
        <taxon>Dikarya</taxon>
        <taxon>Ascomycota</taxon>
        <taxon>Pezizomycotina</taxon>
        <taxon>Eurotiomycetes</taxon>
        <taxon>Eurotiomycetidae</taxon>
        <taxon>Eurotiales</taxon>
        <taxon>Aspergillaceae</taxon>
        <taxon>Penicillium</taxon>
    </lineage>
</organism>
<dbReference type="Gene3D" id="3.10.350.10">
    <property type="entry name" value="LysM domain"/>
    <property type="match status" value="3"/>
</dbReference>
<feature type="compositionally biased region" description="Low complexity" evidence="3">
    <location>
        <begin position="130"/>
        <end position="157"/>
    </location>
</feature>
<evidence type="ECO:0000256" key="1">
    <source>
        <dbReference type="ARBA" id="ARBA00022669"/>
    </source>
</evidence>
<dbReference type="HOGENOM" id="CLU_010591_0_1_1"/>
<keyword evidence="4" id="KW-0732">Signal</keyword>
<sequence length="351" mass="36243">MPVHRYTLFLLAPMQVVTGFLVPPPRGTAHPDTTTECSAWVSPSPGSTCASIEASKSLTADQFTAWNPFVIQSDGTCALVSGYDYCVQVNYGISPTSLADTTTAASPATDADANAPKGTGASSPATNLTANAVENPPSPSAANATTNASNSAAIPSTEDNHSPSPIEPGVISGCNSYHAVVPGDSCQSIAAEAHIDMADFVKWNPNVGPGCASLWLGYYVCTGVITQTTPEVIVDPVPSLTVPTPLAAAIAPSSTPVAASPPSPLQNGISNQCDHYYMVKAGDNCYSISAAEGVSLSDFYTWNPSVGNDCSNLWQGYYVCIGTAKAPAATPSTLRTMAQKGYPTPIMRRGV</sequence>
<dbReference type="Pfam" id="PF01476">
    <property type="entry name" value="LysM"/>
    <property type="match status" value="2"/>
</dbReference>
<evidence type="ECO:0000256" key="2">
    <source>
        <dbReference type="ARBA" id="ARBA00023026"/>
    </source>
</evidence>
<evidence type="ECO:0000313" key="7">
    <source>
        <dbReference type="Proteomes" id="UP000019376"/>
    </source>
</evidence>
<reference evidence="6 7" key="1">
    <citation type="journal article" date="2013" name="PLoS ONE">
        <title>Genomic and secretomic analyses reveal unique features of the lignocellulolytic enzyme system of Penicillium decumbens.</title>
        <authorList>
            <person name="Liu G."/>
            <person name="Zhang L."/>
            <person name="Wei X."/>
            <person name="Zou G."/>
            <person name="Qin Y."/>
            <person name="Ma L."/>
            <person name="Li J."/>
            <person name="Zheng H."/>
            <person name="Wang S."/>
            <person name="Wang C."/>
            <person name="Xun L."/>
            <person name="Zhao G.-P."/>
            <person name="Zhou Z."/>
            <person name="Qu Y."/>
        </authorList>
    </citation>
    <scope>NUCLEOTIDE SEQUENCE [LARGE SCALE GENOMIC DNA]</scope>
    <source>
        <strain evidence="7">114-2 / CGMCC 5302</strain>
    </source>
</reference>
<proteinExistence type="predicted"/>
<protein>
    <submittedName>
        <fullName evidence="6">Peptidoglycan binding domain-containing protein</fullName>
    </submittedName>
</protein>
<dbReference type="AlphaFoldDB" id="S8B281"/>
<dbReference type="SUPFAM" id="SSF54106">
    <property type="entry name" value="LysM domain"/>
    <property type="match status" value="2"/>
</dbReference>
<name>S8B281_PENO1</name>
<gene>
    <name evidence="6" type="ORF">PDE_07894</name>
</gene>
<dbReference type="InterPro" id="IPR018392">
    <property type="entry name" value="LysM"/>
</dbReference>
<dbReference type="PhylomeDB" id="S8B281"/>
<feature type="domain" description="LysM" evidence="5">
    <location>
        <begin position="275"/>
        <end position="321"/>
    </location>
</feature>
<evidence type="ECO:0000313" key="6">
    <source>
        <dbReference type="EMBL" id="EPS32933.1"/>
    </source>
</evidence>
<evidence type="ECO:0000256" key="3">
    <source>
        <dbReference type="SAM" id="MobiDB-lite"/>
    </source>
</evidence>
<dbReference type="Proteomes" id="UP000019376">
    <property type="component" value="Unassembled WGS sequence"/>
</dbReference>
<dbReference type="CDD" id="cd00118">
    <property type="entry name" value="LysM"/>
    <property type="match status" value="2"/>
</dbReference>
<dbReference type="eggNOG" id="KOG2806">
    <property type="taxonomic scope" value="Eukaryota"/>
</dbReference>
<dbReference type="PANTHER" id="PTHR34997:SF1">
    <property type="entry name" value="PEPTIDOGLYCAN-BINDING LYSIN DOMAIN"/>
    <property type="match status" value="1"/>
</dbReference>
<feature type="compositionally biased region" description="Polar residues" evidence="3">
    <location>
        <begin position="120"/>
        <end position="129"/>
    </location>
</feature>
<dbReference type="PANTHER" id="PTHR34997">
    <property type="entry name" value="AM15"/>
    <property type="match status" value="1"/>
</dbReference>
<keyword evidence="7" id="KW-1185">Reference proteome</keyword>
<dbReference type="EMBL" id="KB644414">
    <property type="protein sequence ID" value="EPS32933.1"/>
    <property type="molecule type" value="Genomic_DNA"/>
</dbReference>
<dbReference type="OrthoDB" id="5985073at2759"/>
<dbReference type="GO" id="GO:0008061">
    <property type="term" value="F:chitin binding"/>
    <property type="evidence" value="ECO:0007669"/>
    <property type="project" value="UniProtKB-KW"/>
</dbReference>
<feature type="domain" description="LysM" evidence="5">
    <location>
        <begin position="176"/>
        <end position="222"/>
    </location>
</feature>
<dbReference type="InterPro" id="IPR052210">
    <property type="entry name" value="LysM1-like"/>
</dbReference>